<evidence type="ECO:0000313" key="3">
    <source>
        <dbReference type="Proteomes" id="UP000015104"/>
    </source>
</evidence>
<accession>T1KJN7</accession>
<feature type="chain" id="PRO_5007729039" evidence="1">
    <location>
        <begin position="23"/>
        <end position="54"/>
    </location>
</feature>
<dbReference type="EMBL" id="CAEY01000163">
    <property type="status" value="NOT_ANNOTATED_CDS"/>
    <property type="molecule type" value="Genomic_DNA"/>
</dbReference>
<evidence type="ECO:0000313" key="2">
    <source>
        <dbReference type="EnsemblMetazoa" id="tetur13g00600.1"/>
    </source>
</evidence>
<dbReference type="AlphaFoldDB" id="T1KJN7"/>
<sequence>MKFISIHFILILMAILICPSLCKVRQACTRDDQCYDPPNVCLKTTGECLALFDD</sequence>
<protein>
    <submittedName>
        <fullName evidence="2">Uncharacterized protein</fullName>
    </submittedName>
</protein>
<dbReference type="EnsemblMetazoa" id="tetur13g00600.1">
    <property type="protein sequence ID" value="tetur13g00600.1"/>
    <property type="gene ID" value="tetur13g00600"/>
</dbReference>
<proteinExistence type="predicted"/>
<reference evidence="3" key="1">
    <citation type="submission" date="2011-08" db="EMBL/GenBank/DDBJ databases">
        <authorList>
            <person name="Rombauts S."/>
        </authorList>
    </citation>
    <scope>NUCLEOTIDE SEQUENCE</scope>
    <source>
        <strain evidence="3">London</strain>
    </source>
</reference>
<name>T1KJN7_TETUR</name>
<reference evidence="2" key="2">
    <citation type="submission" date="2015-06" db="UniProtKB">
        <authorList>
            <consortium name="EnsemblMetazoa"/>
        </authorList>
    </citation>
    <scope>IDENTIFICATION</scope>
</reference>
<dbReference type="Proteomes" id="UP000015104">
    <property type="component" value="Unassembled WGS sequence"/>
</dbReference>
<evidence type="ECO:0000256" key="1">
    <source>
        <dbReference type="SAM" id="SignalP"/>
    </source>
</evidence>
<keyword evidence="1" id="KW-0732">Signal</keyword>
<dbReference type="HOGENOM" id="CLU_3261150_0_0_1"/>
<keyword evidence="3" id="KW-1185">Reference proteome</keyword>
<feature type="signal peptide" evidence="1">
    <location>
        <begin position="1"/>
        <end position="22"/>
    </location>
</feature>
<organism evidence="2 3">
    <name type="scientific">Tetranychus urticae</name>
    <name type="common">Two-spotted spider mite</name>
    <dbReference type="NCBI Taxonomy" id="32264"/>
    <lineage>
        <taxon>Eukaryota</taxon>
        <taxon>Metazoa</taxon>
        <taxon>Ecdysozoa</taxon>
        <taxon>Arthropoda</taxon>
        <taxon>Chelicerata</taxon>
        <taxon>Arachnida</taxon>
        <taxon>Acari</taxon>
        <taxon>Acariformes</taxon>
        <taxon>Trombidiformes</taxon>
        <taxon>Prostigmata</taxon>
        <taxon>Eleutherengona</taxon>
        <taxon>Raphignathae</taxon>
        <taxon>Tetranychoidea</taxon>
        <taxon>Tetranychidae</taxon>
        <taxon>Tetranychus</taxon>
    </lineage>
</organism>